<accession>A0ABT3A4T8</accession>
<keyword evidence="3" id="KW-1185">Reference proteome</keyword>
<proteinExistence type="predicted"/>
<evidence type="ECO:0000256" key="1">
    <source>
        <dbReference type="SAM" id="SignalP"/>
    </source>
</evidence>
<evidence type="ECO:0000313" key="2">
    <source>
        <dbReference type="EMBL" id="MCV2883396.1"/>
    </source>
</evidence>
<protein>
    <submittedName>
        <fullName evidence="2">Uncharacterized protein</fullName>
    </submittedName>
</protein>
<reference evidence="2 3" key="1">
    <citation type="submission" date="2022-10" db="EMBL/GenBank/DDBJ databases">
        <title>Aestuariibacter sp. AA17 isolated from Montipora capitata coral fragment.</title>
        <authorList>
            <person name="Emsley S.A."/>
            <person name="Pfannmuller K.M."/>
            <person name="Loughran R.M."/>
            <person name="Shlafstein M."/>
            <person name="Papke E."/>
            <person name="Saw J.H."/>
            <person name="Ushijima B."/>
            <person name="Videau P."/>
        </authorList>
    </citation>
    <scope>NUCLEOTIDE SEQUENCE [LARGE SCALE GENOMIC DNA]</scope>
    <source>
        <strain evidence="2 3">AA17</strain>
    </source>
</reference>
<gene>
    <name evidence="2" type="ORF">OE749_01625</name>
</gene>
<evidence type="ECO:0000313" key="3">
    <source>
        <dbReference type="Proteomes" id="UP001652504"/>
    </source>
</evidence>
<feature type="signal peptide" evidence="1">
    <location>
        <begin position="1"/>
        <end position="22"/>
    </location>
</feature>
<sequence length="161" mass="17470">MKNIIKVSLAGLGLLASASSFAAGDSALIPHVMSDDKSNMQSYFYFTNVSDAPIDVTVSLYNNAGQLITESSDSASAGVLRAYFSTVYSESGSGSAQMTIEPNATVTLHVTEYGNFQGYGRVEWTQDSNVRDALISHGRVYRHNNGYEMSYSVHINKGEEF</sequence>
<dbReference type="Proteomes" id="UP001652504">
    <property type="component" value="Unassembled WGS sequence"/>
</dbReference>
<dbReference type="EMBL" id="JAOWKX010000001">
    <property type="protein sequence ID" value="MCV2883396.1"/>
    <property type="molecule type" value="Genomic_DNA"/>
</dbReference>
<keyword evidence="1" id="KW-0732">Signal</keyword>
<feature type="chain" id="PRO_5046625235" evidence="1">
    <location>
        <begin position="23"/>
        <end position="161"/>
    </location>
</feature>
<organism evidence="2 3">
    <name type="scientific">Fluctibacter corallii</name>
    <dbReference type="NCBI Taxonomy" id="2984329"/>
    <lineage>
        <taxon>Bacteria</taxon>
        <taxon>Pseudomonadati</taxon>
        <taxon>Pseudomonadota</taxon>
        <taxon>Gammaproteobacteria</taxon>
        <taxon>Alteromonadales</taxon>
        <taxon>Alteromonadaceae</taxon>
        <taxon>Fluctibacter</taxon>
    </lineage>
</organism>
<name>A0ABT3A4T8_9ALTE</name>
<dbReference type="RefSeq" id="WP_263710596.1">
    <property type="nucleotide sequence ID" value="NZ_JAOWKX010000001.1"/>
</dbReference>
<comment type="caution">
    <text evidence="2">The sequence shown here is derived from an EMBL/GenBank/DDBJ whole genome shotgun (WGS) entry which is preliminary data.</text>
</comment>